<evidence type="ECO:0000313" key="2">
    <source>
        <dbReference type="EMBL" id="NEN24040.1"/>
    </source>
</evidence>
<proteinExistence type="predicted"/>
<protein>
    <submittedName>
        <fullName evidence="2">Outer membrane beta-barrel protein</fullName>
    </submittedName>
</protein>
<name>A0A7K3WQT5_9FLAO</name>
<dbReference type="EMBL" id="JAAGVY010000019">
    <property type="protein sequence ID" value="NEN24040.1"/>
    <property type="molecule type" value="Genomic_DNA"/>
</dbReference>
<organism evidence="2 3">
    <name type="scientific">Cryomorpha ignava</name>
    <dbReference type="NCBI Taxonomy" id="101383"/>
    <lineage>
        <taxon>Bacteria</taxon>
        <taxon>Pseudomonadati</taxon>
        <taxon>Bacteroidota</taxon>
        <taxon>Flavobacteriia</taxon>
        <taxon>Flavobacteriales</taxon>
        <taxon>Cryomorphaceae</taxon>
        <taxon>Cryomorpha</taxon>
    </lineage>
</organism>
<dbReference type="AlphaFoldDB" id="A0A7K3WQT5"/>
<dbReference type="RefSeq" id="WP_163285436.1">
    <property type="nucleotide sequence ID" value="NZ_JAAGVY010000019.1"/>
</dbReference>
<evidence type="ECO:0000259" key="1">
    <source>
        <dbReference type="Pfam" id="PF19573"/>
    </source>
</evidence>
<evidence type="ECO:0000313" key="3">
    <source>
        <dbReference type="Proteomes" id="UP000486602"/>
    </source>
</evidence>
<reference evidence="2 3" key="1">
    <citation type="submission" date="2020-02" db="EMBL/GenBank/DDBJ databases">
        <title>Out from the shadows clarifying the taxonomy of the family Cryomorphaceae and related taxa by utilizing the GTDB taxonomic framework.</title>
        <authorList>
            <person name="Bowman J.P."/>
        </authorList>
    </citation>
    <scope>NUCLEOTIDE SEQUENCE [LARGE SCALE GENOMIC DNA]</scope>
    <source>
        <strain evidence="2 3">QSSC 1-22</strain>
    </source>
</reference>
<keyword evidence="3" id="KW-1185">Reference proteome</keyword>
<gene>
    <name evidence="2" type="ORF">G3O08_11070</name>
</gene>
<feature type="domain" description="DUF6089" evidence="1">
    <location>
        <begin position="9"/>
        <end position="223"/>
    </location>
</feature>
<dbReference type="InterPro" id="IPR045743">
    <property type="entry name" value="DUF6089"/>
</dbReference>
<dbReference type="Pfam" id="PF19573">
    <property type="entry name" value="DUF6089"/>
    <property type="match status" value="1"/>
</dbReference>
<accession>A0A7K3WQT5</accession>
<dbReference type="Proteomes" id="UP000486602">
    <property type="component" value="Unassembled WGS sequence"/>
</dbReference>
<comment type="caution">
    <text evidence="2">The sequence shown here is derived from an EMBL/GenBank/DDBJ whole genome shotgun (WGS) entry which is preliminary data.</text>
</comment>
<sequence>MLKKQGYIFIAIFLGLSSTLTAQYRWDYGVSLGASNYLGEIGGQEETRRDFVFDMKLNRTQYVVGAFGRYKFSPQLSANVGINYGQIKANDYNSQNPARVARNLSFRNNIIELTGRMELTLFYDNDVGGRGYYNPDFRIYGFVGAGVMKHNPKIRYQGPLSEYDGELIDLQPLQTEGVEYKLWQFTLPAGIGLYFTHKKIHRFGWEIGYRTTFTDYLDDVSTNYVADDKLAQGQLEIARELANRTDAESLANAAAYAEEYDMDVPNAGSFAPGEKRGDVTNNDGYLFTQFSYSYVIKGRSSFYKKRYSWIKKKKRTRRKSRAKF</sequence>